<dbReference type="InterPro" id="IPR052636">
    <property type="entry name" value="UDP-D-xylose:L-fucose_XylT"/>
</dbReference>
<feature type="chain" id="PRO_5003263182" description="Nucleotide-diphospho-sugar transferase domain-containing protein" evidence="1">
    <location>
        <begin position="18"/>
        <end position="473"/>
    </location>
</feature>
<dbReference type="Pfam" id="PF03407">
    <property type="entry name" value="Nucleotid_trans"/>
    <property type="match status" value="1"/>
</dbReference>
<dbReference type="KEGG" id="aaf:AURANDRAFT_68735"/>
<keyword evidence="4" id="KW-1185">Reference proteome</keyword>
<dbReference type="GO" id="GO:0005794">
    <property type="term" value="C:Golgi apparatus"/>
    <property type="evidence" value="ECO:0007669"/>
    <property type="project" value="TreeGrafter"/>
</dbReference>
<dbReference type="GeneID" id="20226988"/>
<dbReference type="RefSeq" id="XP_009042709.1">
    <property type="nucleotide sequence ID" value="XM_009044461.1"/>
</dbReference>
<dbReference type="AlphaFoldDB" id="F0YQL4"/>
<evidence type="ECO:0000259" key="2">
    <source>
        <dbReference type="Pfam" id="PF03407"/>
    </source>
</evidence>
<sequence length="473" mass="52858">MRAIQFTCGVALGAVLALVWVAREHEAPPLRRRLADENCVAGAGWTGFKRAERYAALQHVDADNANHKRPGDVYASWRGPANAWVLGTNGTFDGGENALIPEACAELDVAVPGAGHVYRYVAEGGAWAPLSRYESGYTLGPMPEKHRVRARELLATLMSQIDAVRGELAPILAEAAKHTPAAYARTMGDTSRGAVLVMAINWGNFDLLLNFLRSACDRRVDVRNLVVFAGDDRVYGALKDVGVLTFKHEALGEFGEAAARVYGDRTFSTMMWLKMTSAYLVNDLGYDLLFQDADLYWWRDPWAYFAARPDVETFWMDDGARTVRFAPAFPNTGYYAVRATDRTAKFLGEVLMLYEFVLLRSSQQVVVTELLAEHHARYGLTFKQLPWWNFPSGKHFHHNKAFFSTVLDGSYEPYCFHMCWTSGKVDKLKFLKQAKLWLLEPACDLKALADAAPEVRRSCDLHLATCRAHDGMA</sequence>
<dbReference type="InterPro" id="IPR005069">
    <property type="entry name" value="Nucl-diP-sugar_transferase"/>
</dbReference>
<reference evidence="3 4" key="1">
    <citation type="journal article" date="2011" name="Proc. Natl. Acad. Sci. U.S.A.">
        <title>Niche of harmful alga Aureococcus anophagefferens revealed through ecogenomics.</title>
        <authorList>
            <person name="Gobler C.J."/>
            <person name="Berry D.L."/>
            <person name="Dyhrman S.T."/>
            <person name="Wilhelm S.W."/>
            <person name="Salamov A."/>
            <person name="Lobanov A.V."/>
            <person name="Zhang Y."/>
            <person name="Collier J.L."/>
            <person name="Wurch L.L."/>
            <person name="Kustka A.B."/>
            <person name="Dill B.D."/>
            <person name="Shah M."/>
            <person name="VerBerkmoes N.C."/>
            <person name="Kuo A."/>
            <person name="Terry A."/>
            <person name="Pangilinan J."/>
            <person name="Lindquist E.A."/>
            <person name="Lucas S."/>
            <person name="Paulsen I.T."/>
            <person name="Hattenrath-Lehmann T.K."/>
            <person name="Talmage S.C."/>
            <person name="Walker E.A."/>
            <person name="Koch F."/>
            <person name="Burson A.M."/>
            <person name="Marcoval M.A."/>
            <person name="Tang Y.Z."/>
            <person name="Lecleir G.R."/>
            <person name="Coyne K.J."/>
            <person name="Berg G.M."/>
            <person name="Bertrand E.M."/>
            <person name="Saito M.A."/>
            <person name="Gladyshev V.N."/>
            <person name="Grigoriev I.V."/>
        </authorList>
    </citation>
    <scope>NUCLEOTIDE SEQUENCE [LARGE SCALE GENOMIC DNA]</scope>
    <source>
        <strain evidence="4">CCMP 1984</strain>
    </source>
</reference>
<dbReference type="GO" id="GO:0016757">
    <property type="term" value="F:glycosyltransferase activity"/>
    <property type="evidence" value="ECO:0007669"/>
    <property type="project" value="TreeGrafter"/>
</dbReference>
<protein>
    <recommendedName>
        <fullName evidence="2">Nucleotide-diphospho-sugar transferase domain-containing protein</fullName>
    </recommendedName>
</protein>
<dbReference type="PANTHER" id="PTHR47032">
    <property type="entry name" value="UDP-D-XYLOSE:L-FUCOSE ALPHA-1,3-D-XYLOSYLTRANSFERASE-RELATED"/>
    <property type="match status" value="1"/>
</dbReference>
<name>F0YQL4_AURAN</name>
<evidence type="ECO:0000313" key="3">
    <source>
        <dbReference type="EMBL" id="EGB02595.1"/>
    </source>
</evidence>
<dbReference type="EMBL" id="GL833420">
    <property type="protein sequence ID" value="EGB02595.1"/>
    <property type="molecule type" value="Genomic_DNA"/>
</dbReference>
<dbReference type="Proteomes" id="UP000002729">
    <property type="component" value="Unassembled WGS sequence"/>
</dbReference>
<dbReference type="InParanoid" id="F0YQL4"/>
<feature type="signal peptide" evidence="1">
    <location>
        <begin position="1"/>
        <end position="17"/>
    </location>
</feature>
<organism evidence="4">
    <name type="scientific">Aureococcus anophagefferens</name>
    <name type="common">Harmful bloom alga</name>
    <dbReference type="NCBI Taxonomy" id="44056"/>
    <lineage>
        <taxon>Eukaryota</taxon>
        <taxon>Sar</taxon>
        <taxon>Stramenopiles</taxon>
        <taxon>Ochrophyta</taxon>
        <taxon>Pelagophyceae</taxon>
        <taxon>Pelagomonadales</taxon>
        <taxon>Pelagomonadaceae</taxon>
        <taxon>Aureococcus</taxon>
    </lineage>
</organism>
<feature type="domain" description="Nucleotide-diphospho-sugar transferase" evidence="2">
    <location>
        <begin position="222"/>
        <end position="431"/>
    </location>
</feature>
<dbReference type="OrthoDB" id="540503at2759"/>
<gene>
    <name evidence="3" type="ORF">AURANDRAFT_68735</name>
</gene>
<accession>F0YQL4</accession>
<evidence type="ECO:0000256" key="1">
    <source>
        <dbReference type="SAM" id="SignalP"/>
    </source>
</evidence>
<dbReference type="PANTHER" id="PTHR47032:SF1">
    <property type="entry name" value="UDP-D-XYLOSE:L-FUCOSE ALPHA-1,3-D-XYLOSYLTRANSFERASE-RELATED"/>
    <property type="match status" value="1"/>
</dbReference>
<proteinExistence type="predicted"/>
<keyword evidence="1" id="KW-0732">Signal</keyword>
<evidence type="ECO:0000313" key="4">
    <source>
        <dbReference type="Proteomes" id="UP000002729"/>
    </source>
</evidence>